<evidence type="ECO:0000313" key="2">
    <source>
        <dbReference type="EMBL" id="GMI07457.1"/>
    </source>
</evidence>
<comment type="caution">
    <text evidence="2">The sequence shown here is derived from an EMBL/GenBank/DDBJ whole genome shotgun (WGS) entry which is preliminary data.</text>
</comment>
<keyword evidence="1" id="KW-0812">Transmembrane</keyword>
<dbReference type="AlphaFoldDB" id="A0A9W7CCP1"/>
<name>A0A9W7CCP1_9STRA</name>
<organism evidence="2 3">
    <name type="scientific">Triparma verrucosa</name>
    <dbReference type="NCBI Taxonomy" id="1606542"/>
    <lineage>
        <taxon>Eukaryota</taxon>
        <taxon>Sar</taxon>
        <taxon>Stramenopiles</taxon>
        <taxon>Ochrophyta</taxon>
        <taxon>Bolidophyceae</taxon>
        <taxon>Parmales</taxon>
        <taxon>Triparmaceae</taxon>
        <taxon>Triparma</taxon>
    </lineage>
</organism>
<keyword evidence="1" id="KW-0472">Membrane</keyword>
<dbReference type="EMBL" id="BRXX01000365">
    <property type="protein sequence ID" value="GMI07457.1"/>
    <property type="molecule type" value="Genomic_DNA"/>
</dbReference>
<keyword evidence="1" id="KW-1133">Transmembrane helix</keyword>
<accession>A0A9W7CCP1</accession>
<gene>
    <name evidence="2" type="ORF">TrVE_jg8418</name>
</gene>
<dbReference type="Proteomes" id="UP001165160">
    <property type="component" value="Unassembled WGS sequence"/>
</dbReference>
<proteinExistence type="predicted"/>
<evidence type="ECO:0000256" key="1">
    <source>
        <dbReference type="SAM" id="Phobius"/>
    </source>
</evidence>
<reference evidence="3" key="1">
    <citation type="journal article" date="2023" name="Commun. Biol.">
        <title>Genome analysis of Parmales, the sister group of diatoms, reveals the evolutionary specialization of diatoms from phago-mixotrophs to photoautotrophs.</title>
        <authorList>
            <person name="Ban H."/>
            <person name="Sato S."/>
            <person name="Yoshikawa S."/>
            <person name="Yamada K."/>
            <person name="Nakamura Y."/>
            <person name="Ichinomiya M."/>
            <person name="Sato N."/>
            <person name="Blanc-Mathieu R."/>
            <person name="Endo H."/>
            <person name="Kuwata A."/>
            <person name="Ogata H."/>
        </authorList>
    </citation>
    <scope>NUCLEOTIDE SEQUENCE [LARGE SCALE GENOMIC DNA]</scope>
    <source>
        <strain evidence="3">NIES 3699</strain>
    </source>
</reference>
<keyword evidence="3" id="KW-1185">Reference proteome</keyword>
<feature type="transmembrane region" description="Helical" evidence="1">
    <location>
        <begin position="34"/>
        <end position="51"/>
    </location>
</feature>
<protein>
    <submittedName>
        <fullName evidence="2">Uncharacterized protein</fullName>
    </submittedName>
</protein>
<evidence type="ECO:0000313" key="3">
    <source>
        <dbReference type="Proteomes" id="UP001165160"/>
    </source>
</evidence>
<sequence length="113" mass="13541">MISYDWDASPEQRRKVPFYYGYIPDKALSRARWLLYYIAADMGLFFLYKIVRRDFFYYANLKGLIRLVLSIPERFTIKLMADFTMLIHLRGPTEMGGFWFLQVKMLMGGEEEK</sequence>